<protein>
    <submittedName>
        <fullName evidence="2">PadR family transcriptional regulator</fullName>
    </submittedName>
</protein>
<dbReference type="InterPro" id="IPR005149">
    <property type="entry name" value="Tscrpt_reg_PadR_N"/>
</dbReference>
<evidence type="ECO:0000313" key="3">
    <source>
        <dbReference type="Proteomes" id="UP001064262"/>
    </source>
</evidence>
<dbReference type="InterPro" id="IPR036388">
    <property type="entry name" value="WH-like_DNA-bd_sf"/>
</dbReference>
<evidence type="ECO:0000313" key="2">
    <source>
        <dbReference type="EMBL" id="MCU5779677.1"/>
    </source>
</evidence>
<gene>
    <name evidence="2" type="ORF">N5923_19500</name>
</gene>
<dbReference type="RefSeq" id="WP_267144716.1">
    <property type="nucleotide sequence ID" value="NZ_JAODIL010000082.1"/>
</dbReference>
<name>A0A9J6PVG5_9GAMM</name>
<dbReference type="Proteomes" id="UP001064262">
    <property type="component" value="Unassembled WGS sequence"/>
</dbReference>
<accession>A0A9J6PVG5</accession>
<dbReference type="InterPro" id="IPR036390">
    <property type="entry name" value="WH_DNA-bd_sf"/>
</dbReference>
<dbReference type="SUPFAM" id="SSF46785">
    <property type="entry name" value="Winged helix' DNA-binding domain"/>
    <property type="match status" value="1"/>
</dbReference>
<evidence type="ECO:0000259" key="1">
    <source>
        <dbReference type="Pfam" id="PF03551"/>
    </source>
</evidence>
<comment type="caution">
    <text evidence="2">The sequence shown here is derived from an EMBL/GenBank/DDBJ whole genome shotgun (WGS) entry which is preliminary data.</text>
</comment>
<feature type="domain" description="Transcription regulator PadR N-terminal" evidence="1">
    <location>
        <begin position="28"/>
        <end position="94"/>
    </location>
</feature>
<dbReference type="Pfam" id="PF03551">
    <property type="entry name" value="PadR"/>
    <property type="match status" value="1"/>
</dbReference>
<proteinExistence type="predicted"/>
<sequence length="175" mass="20071">MSHHAHSHREPRPPRQRLFAHGDLRLLVLDILSHNGSHGYELIKAIEALTFGHYTPSPGVIYPTLDFLREQNFITVNEGEQGRKEIAITDNGRFWLDEQHAALQQIKQRIKARTVGHELRKNPAMKQALDQLKGMLDQKVNRENASDRTLEQIITILNRAAEEIAMLESEKLSDE</sequence>
<reference evidence="2" key="1">
    <citation type="submission" date="2022-09" db="EMBL/GenBank/DDBJ databases">
        <title>Winslowiella arboricola sp. nov., isolated from bleeding cankers on broadleaf hosts.</title>
        <authorList>
            <person name="Brady C."/>
            <person name="Kaur S."/>
            <person name="Crampton B."/>
            <person name="Maddock D."/>
            <person name="Arnold D."/>
            <person name="Denman S."/>
        </authorList>
    </citation>
    <scope>NUCLEOTIDE SEQUENCE</scope>
    <source>
        <strain evidence="2">BAC 15a-03b</strain>
    </source>
</reference>
<dbReference type="PANTHER" id="PTHR43252">
    <property type="entry name" value="TRANSCRIPTIONAL REGULATOR YQJI"/>
    <property type="match status" value="1"/>
</dbReference>
<organism evidence="2 3">
    <name type="scientific">Winslowiella arboricola</name>
    <dbReference type="NCBI Taxonomy" id="2978220"/>
    <lineage>
        <taxon>Bacteria</taxon>
        <taxon>Pseudomonadati</taxon>
        <taxon>Pseudomonadota</taxon>
        <taxon>Gammaproteobacteria</taxon>
        <taxon>Enterobacterales</taxon>
        <taxon>Erwiniaceae</taxon>
        <taxon>Winslowiella</taxon>
    </lineage>
</organism>
<keyword evidence="3" id="KW-1185">Reference proteome</keyword>
<dbReference type="PANTHER" id="PTHR43252:SF7">
    <property type="entry name" value="TRANSCRIPTIONAL REGULATOR YQJI"/>
    <property type="match status" value="1"/>
</dbReference>
<dbReference type="Gene3D" id="1.10.10.10">
    <property type="entry name" value="Winged helix-like DNA-binding domain superfamily/Winged helix DNA-binding domain"/>
    <property type="match status" value="1"/>
</dbReference>
<dbReference type="AlphaFoldDB" id="A0A9J6PVG5"/>
<dbReference type="EMBL" id="JAODIM010000043">
    <property type="protein sequence ID" value="MCU5779677.1"/>
    <property type="molecule type" value="Genomic_DNA"/>
</dbReference>